<dbReference type="STRING" id="4537.A0A0E0L7A8"/>
<protein>
    <recommendedName>
        <fullName evidence="3">GDSL esterase/lipase</fullName>
    </recommendedName>
</protein>
<dbReference type="EnsemblPlants" id="OPUNC06G01610.1">
    <property type="protein sequence ID" value="OPUNC06G01610.1"/>
    <property type="gene ID" value="OPUNC06G01610"/>
</dbReference>
<evidence type="ECO:0000313" key="1">
    <source>
        <dbReference type="EnsemblPlants" id="OPUNC06G01610.1"/>
    </source>
</evidence>
<name>A0A0E0L7A8_ORYPU</name>
<proteinExistence type="predicted"/>
<dbReference type="AlphaFoldDB" id="A0A0E0L7A8"/>
<accession>A0A0E0L7A8</accession>
<dbReference type="HOGENOM" id="CLU_1247109_0_0_1"/>
<organism evidence="1">
    <name type="scientific">Oryza punctata</name>
    <name type="common">Red rice</name>
    <dbReference type="NCBI Taxonomy" id="4537"/>
    <lineage>
        <taxon>Eukaryota</taxon>
        <taxon>Viridiplantae</taxon>
        <taxon>Streptophyta</taxon>
        <taxon>Embryophyta</taxon>
        <taxon>Tracheophyta</taxon>
        <taxon>Spermatophyta</taxon>
        <taxon>Magnoliopsida</taxon>
        <taxon>Liliopsida</taxon>
        <taxon>Poales</taxon>
        <taxon>Poaceae</taxon>
        <taxon>BOP clade</taxon>
        <taxon>Oryzoideae</taxon>
        <taxon>Oryzeae</taxon>
        <taxon>Oryzinae</taxon>
        <taxon>Oryza</taxon>
    </lineage>
</organism>
<keyword evidence="2" id="KW-1185">Reference proteome</keyword>
<evidence type="ECO:0008006" key="3">
    <source>
        <dbReference type="Google" id="ProtNLM"/>
    </source>
</evidence>
<evidence type="ECO:0000313" key="2">
    <source>
        <dbReference type="Proteomes" id="UP000026962"/>
    </source>
</evidence>
<dbReference type="Gramene" id="OPUNC06G01610.1">
    <property type="protein sequence ID" value="OPUNC06G01610.1"/>
    <property type="gene ID" value="OPUNC06G01610"/>
</dbReference>
<dbReference type="Proteomes" id="UP000026962">
    <property type="component" value="Chromosome 6"/>
</dbReference>
<reference evidence="1" key="1">
    <citation type="submission" date="2015-04" db="UniProtKB">
        <authorList>
            <consortium name="EnsemblPlants"/>
        </authorList>
    </citation>
    <scope>IDENTIFICATION</scope>
</reference>
<sequence length="222" mass="23887">MAVSLTSSPPWRFPSGSRSEVQRVQENESIWRSKHTLLPSSAYCSIAAAACSSASPASISRCWAAAATILIKRQYKAMFSLGDSLTDTGNICVNMSAVNPTELTMAQPPYGITYFGHPNLPLLRRPPRRRLPRGSGHRDILCPAPCPGDLGQNGWDNTAGASSRLGDKDLAATARSTRLSYTRAVAREVGSAANGLGAGFSQQEAKIKMQHLRMLGFHDTKV</sequence>
<reference evidence="1" key="2">
    <citation type="submission" date="2018-05" db="EMBL/GenBank/DDBJ databases">
        <title>OpunRS2 (Oryza punctata Reference Sequence Version 2).</title>
        <authorList>
            <person name="Zhang J."/>
            <person name="Kudrna D."/>
            <person name="Lee S."/>
            <person name="Talag J."/>
            <person name="Welchert J."/>
            <person name="Wing R.A."/>
        </authorList>
    </citation>
    <scope>NUCLEOTIDE SEQUENCE [LARGE SCALE GENOMIC DNA]</scope>
</reference>